<evidence type="ECO:0000256" key="1">
    <source>
        <dbReference type="ARBA" id="ARBA00024339"/>
    </source>
</evidence>
<reference evidence="2" key="1">
    <citation type="submission" date="2023-05" db="EMBL/GenBank/DDBJ databases">
        <authorList>
            <person name="Huff M."/>
        </authorList>
    </citation>
    <scope>NUCLEOTIDE SEQUENCE</scope>
</reference>
<name>A0AAD1ZIY5_9LAMI</name>
<comment type="similarity">
    <text evidence="1">Belongs to the PHAF1 family.</text>
</comment>
<dbReference type="PANTHER" id="PTHR13465">
    <property type="entry name" value="UPF0183 PROTEIN"/>
    <property type="match status" value="1"/>
</dbReference>
<dbReference type="InterPro" id="IPR039156">
    <property type="entry name" value="PHAF1/BROMI"/>
</dbReference>
<dbReference type="PANTHER" id="PTHR13465:SF2">
    <property type="entry name" value="PHAGOSOME ASSEMBLY FACTOR 1"/>
    <property type="match status" value="1"/>
</dbReference>
<protein>
    <submittedName>
        <fullName evidence="2">Uncharacterized protein</fullName>
    </submittedName>
</protein>
<proteinExistence type="inferred from homology"/>
<dbReference type="AlphaFoldDB" id="A0AAD1ZIY5"/>
<dbReference type="EMBL" id="OU503046">
    <property type="protein sequence ID" value="CAI9770633.1"/>
    <property type="molecule type" value="Genomic_DNA"/>
</dbReference>
<sequence>MNNKVYLTDFQGLSFNFQGLSFGFPIPSQYAECCFDREAELLLEFPDGTTPVTCLVSIYDSSTDSKVRLGSSMDNAHDPLLPTGILYMEEVQVKVGLLVSL</sequence>
<organism evidence="2 3">
    <name type="scientific">Fraxinus pennsylvanica</name>
    <dbReference type="NCBI Taxonomy" id="56036"/>
    <lineage>
        <taxon>Eukaryota</taxon>
        <taxon>Viridiplantae</taxon>
        <taxon>Streptophyta</taxon>
        <taxon>Embryophyta</taxon>
        <taxon>Tracheophyta</taxon>
        <taxon>Spermatophyta</taxon>
        <taxon>Magnoliopsida</taxon>
        <taxon>eudicotyledons</taxon>
        <taxon>Gunneridae</taxon>
        <taxon>Pentapetalae</taxon>
        <taxon>asterids</taxon>
        <taxon>lamiids</taxon>
        <taxon>Lamiales</taxon>
        <taxon>Oleaceae</taxon>
        <taxon>Oleeae</taxon>
        <taxon>Fraxinus</taxon>
    </lineage>
</organism>
<dbReference type="Pfam" id="PF03676">
    <property type="entry name" value="PHAF1"/>
    <property type="match status" value="1"/>
</dbReference>
<keyword evidence="3" id="KW-1185">Reference proteome</keyword>
<gene>
    <name evidence="2" type="ORF">FPE_LOCUS18063</name>
</gene>
<dbReference type="InterPro" id="IPR005373">
    <property type="entry name" value="PHAF1"/>
</dbReference>
<accession>A0AAD1ZIY5</accession>
<evidence type="ECO:0000313" key="3">
    <source>
        <dbReference type="Proteomes" id="UP000834106"/>
    </source>
</evidence>
<dbReference type="Proteomes" id="UP000834106">
    <property type="component" value="Chromosome 11"/>
</dbReference>
<evidence type="ECO:0000313" key="2">
    <source>
        <dbReference type="EMBL" id="CAI9770633.1"/>
    </source>
</evidence>